<keyword evidence="11" id="KW-1185">Reference proteome</keyword>
<evidence type="ECO:0000256" key="6">
    <source>
        <dbReference type="SAM" id="Coils"/>
    </source>
</evidence>
<keyword evidence="1" id="KW-0433">Leucine-rich repeat</keyword>
<name>A0A445EI78_ARAHY</name>
<dbReference type="GO" id="GO:0005524">
    <property type="term" value="F:ATP binding"/>
    <property type="evidence" value="ECO:0007669"/>
    <property type="project" value="UniProtKB-KW"/>
</dbReference>
<organism evidence="10 11">
    <name type="scientific">Arachis hypogaea</name>
    <name type="common">Peanut</name>
    <dbReference type="NCBI Taxonomy" id="3818"/>
    <lineage>
        <taxon>Eukaryota</taxon>
        <taxon>Viridiplantae</taxon>
        <taxon>Streptophyta</taxon>
        <taxon>Embryophyta</taxon>
        <taxon>Tracheophyta</taxon>
        <taxon>Spermatophyta</taxon>
        <taxon>Magnoliopsida</taxon>
        <taxon>eudicotyledons</taxon>
        <taxon>Gunneridae</taxon>
        <taxon>Pentapetalae</taxon>
        <taxon>rosids</taxon>
        <taxon>fabids</taxon>
        <taxon>Fabales</taxon>
        <taxon>Fabaceae</taxon>
        <taxon>Papilionoideae</taxon>
        <taxon>50 kb inversion clade</taxon>
        <taxon>dalbergioids sensu lato</taxon>
        <taxon>Dalbergieae</taxon>
        <taxon>Pterocarpus clade</taxon>
        <taxon>Arachis</taxon>
    </lineage>
</organism>
<dbReference type="SUPFAM" id="SSF52058">
    <property type="entry name" value="L domain-like"/>
    <property type="match status" value="2"/>
</dbReference>
<dbReference type="InterPro" id="IPR032675">
    <property type="entry name" value="LRR_dom_sf"/>
</dbReference>
<dbReference type="Gene3D" id="3.80.10.10">
    <property type="entry name" value="Ribonuclease Inhibitor"/>
    <property type="match status" value="3"/>
</dbReference>
<dbReference type="GO" id="GO:0043531">
    <property type="term" value="F:ADP binding"/>
    <property type="evidence" value="ECO:0007669"/>
    <property type="project" value="InterPro"/>
</dbReference>
<reference evidence="10 11" key="1">
    <citation type="submission" date="2019-01" db="EMBL/GenBank/DDBJ databases">
        <title>Sequencing of cultivated peanut Arachis hypogaea provides insights into genome evolution and oil improvement.</title>
        <authorList>
            <person name="Chen X."/>
        </authorList>
    </citation>
    <scope>NUCLEOTIDE SEQUENCE [LARGE SCALE GENOMIC DNA]</scope>
    <source>
        <strain evidence="11">cv. Fuhuasheng</strain>
        <tissue evidence="10">Leaves</tissue>
    </source>
</reference>
<evidence type="ECO:0000259" key="9">
    <source>
        <dbReference type="Pfam" id="PF25019"/>
    </source>
</evidence>
<evidence type="ECO:0000313" key="10">
    <source>
        <dbReference type="EMBL" id="RYR75134.1"/>
    </source>
</evidence>
<evidence type="ECO:0000313" key="11">
    <source>
        <dbReference type="Proteomes" id="UP000289738"/>
    </source>
</evidence>
<feature type="domain" description="Disease resistance N-terminal" evidence="8">
    <location>
        <begin position="38"/>
        <end position="97"/>
    </location>
</feature>
<evidence type="ECO:0000256" key="3">
    <source>
        <dbReference type="ARBA" id="ARBA00022741"/>
    </source>
</evidence>
<dbReference type="InterPro" id="IPR002182">
    <property type="entry name" value="NB-ARC"/>
</dbReference>
<dbReference type="Pfam" id="PF25019">
    <property type="entry name" value="LRR_R13L1-DRL21"/>
    <property type="match status" value="1"/>
</dbReference>
<feature type="domain" description="R13L1/DRL21-like LRR repeat region" evidence="9">
    <location>
        <begin position="474"/>
        <end position="600"/>
    </location>
</feature>
<protein>
    <recommendedName>
        <fullName evidence="12">Disease resistance RPP13-like protein 1</fullName>
    </recommendedName>
</protein>
<dbReference type="Gene3D" id="1.20.5.4130">
    <property type="match status" value="1"/>
</dbReference>
<dbReference type="Proteomes" id="UP000289738">
    <property type="component" value="Chromosome A02"/>
</dbReference>
<dbReference type="InterPro" id="IPR056789">
    <property type="entry name" value="LRR_R13L1-DRL21"/>
</dbReference>
<keyword evidence="5" id="KW-0067">ATP-binding</keyword>
<dbReference type="GO" id="GO:0006952">
    <property type="term" value="P:defense response"/>
    <property type="evidence" value="ECO:0007669"/>
    <property type="project" value="UniProtKB-KW"/>
</dbReference>
<dbReference type="PRINTS" id="PR00364">
    <property type="entry name" value="DISEASERSIST"/>
</dbReference>
<dbReference type="Gene3D" id="3.40.50.300">
    <property type="entry name" value="P-loop containing nucleotide triphosphate hydrolases"/>
    <property type="match status" value="1"/>
</dbReference>
<evidence type="ECO:0008006" key="12">
    <source>
        <dbReference type="Google" id="ProtNLM"/>
    </source>
</evidence>
<dbReference type="InterPro" id="IPR027417">
    <property type="entry name" value="P-loop_NTPase"/>
</dbReference>
<evidence type="ECO:0000256" key="2">
    <source>
        <dbReference type="ARBA" id="ARBA00022737"/>
    </source>
</evidence>
<accession>A0A445EI78</accession>
<evidence type="ECO:0000256" key="4">
    <source>
        <dbReference type="ARBA" id="ARBA00022821"/>
    </source>
</evidence>
<dbReference type="Pfam" id="PF00931">
    <property type="entry name" value="NB-ARC"/>
    <property type="match status" value="1"/>
</dbReference>
<dbReference type="EMBL" id="SDMP01000002">
    <property type="protein sequence ID" value="RYR75134.1"/>
    <property type="molecule type" value="Genomic_DNA"/>
</dbReference>
<dbReference type="GO" id="GO:0051707">
    <property type="term" value="P:response to other organism"/>
    <property type="evidence" value="ECO:0007669"/>
    <property type="project" value="UniProtKB-ARBA"/>
</dbReference>
<gene>
    <name evidence="10" type="ORF">Ahy_A02g009812</name>
</gene>
<feature type="coiled-coil region" evidence="6">
    <location>
        <begin position="111"/>
        <end position="138"/>
    </location>
</feature>
<dbReference type="PANTHER" id="PTHR36766:SF51">
    <property type="entry name" value="DISEASE RESISTANCE RPP13-LIKE PROTEIN 1"/>
    <property type="match status" value="1"/>
</dbReference>
<keyword evidence="3" id="KW-0547">Nucleotide-binding</keyword>
<dbReference type="Pfam" id="PF18052">
    <property type="entry name" value="Rx_N"/>
    <property type="match status" value="1"/>
</dbReference>
<feature type="domain" description="NB-ARC" evidence="7">
    <location>
        <begin position="163"/>
        <end position="330"/>
    </location>
</feature>
<evidence type="ECO:0000256" key="1">
    <source>
        <dbReference type="ARBA" id="ARBA00022614"/>
    </source>
</evidence>
<evidence type="ECO:0000259" key="7">
    <source>
        <dbReference type="Pfam" id="PF00931"/>
    </source>
</evidence>
<dbReference type="AlphaFoldDB" id="A0A445EI78"/>
<comment type="caution">
    <text evidence="10">The sequence shown here is derived from an EMBL/GenBank/DDBJ whole genome shotgun (WGS) entry which is preliminary data.</text>
</comment>
<dbReference type="STRING" id="3818.A0A445EI78"/>
<dbReference type="PANTHER" id="PTHR36766">
    <property type="entry name" value="PLANT BROAD-SPECTRUM MILDEW RESISTANCE PROTEIN RPW8"/>
    <property type="match status" value="1"/>
</dbReference>
<keyword evidence="4" id="KW-0611">Plant defense</keyword>
<evidence type="ECO:0000256" key="5">
    <source>
        <dbReference type="ARBA" id="ARBA00022840"/>
    </source>
</evidence>
<keyword evidence="6" id="KW-0175">Coiled coil</keyword>
<dbReference type="SUPFAM" id="SSF52540">
    <property type="entry name" value="P-loop containing nucleoside triphosphate hydrolases"/>
    <property type="match status" value="1"/>
</dbReference>
<keyword evidence="2" id="KW-0677">Repeat</keyword>
<evidence type="ECO:0000259" key="8">
    <source>
        <dbReference type="Pfam" id="PF18052"/>
    </source>
</evidence>
<sequence>MTGVLVGGAFLCGFINVVMDRLISADAVNLVVGKKLSSDLVERLRNALTDAGALVDDAELKQLDNHDVKEWLNSLRDALYTADDLLDRVCTIAATQKGVRNFLPTFFNSEDRQMVNEIERVVRRIEDLEKRKGKLGLEKISTASFSWKTPSTSLVRGNVYGREDDKKALIKILNDNNEHHLSVISIVGMGGVGKTTLAQWMYNNAELMEGFDRKAWVCVSENFNIVETTKNIVKEISTNTQDLDSFNSIQDALKKGLSKTKFFIVLDDVWSNDHHQWKDFLAPFQYGDKGSTILLTIRTLLLVSVCSQTNYHPHYLIPLSEHYCWSVLDHPISKVFNSNAKLESFRTSLYIDDLFSMESVASKFICLRVLSFHKLDVLPESIGESIHLRYLNLSSTDINTLPESLCNLYNLQTLILYRCTELTMLPVNMRNLVNLRHLDLRKTSLEEMPGGISKMKHLHTLSSFLVGKHEDNGIKELGGLSNLHESLELKKLENIVDVKEAENARMTNKNLINELHLEWSSGDDMVPNTKAERDILDSLQPHNSLKVLTIKGYKGTIFPDWLGNCSYNNMTSVSLESCNNCCMLPSLGLLPSLKALRIQCFSQLKCVGMEFYKGIGDPSLHIAPPFPLLGSLEFGNMPCWEEWHLPDSKAFCQLKSLQITDCPMLKRDMLHQVFMRIVSSSSDALKVSKLVIQSQAAGFPGMSLNGDTLSITGCESVVESAFNEMISINHLPSLQEIQILWCSFAVSWPNNCLLPKSLQKLTISNCNKLEFPQHKYDLVELLIHSCDSLTSLSLDAFPNLKNLQISGCKNLESVSMSEAPHAALQRLIIGGCSKLVSFAGEGLAAPNLTHLKVKYCSKLEALPRDMKSLLPTLQSLEIYGCPNICRLAEGGLPPNLKSLDVGICEQQMRDLSWMSNLPALTYLKFYGYDCDNIKSYPEVGSLPHLPSLTTLVIYWFDNLETLECNELLRLTSLQQLHIYDCSKLENMEGEKLPPSLLLLKIEYCHLLGEHCKNKHQLIWPKISHIPTIEVNHNNHNHWRFLSRYRDSNSRLIWETMPFEHSQTQRHTQNTTTLNLSVSLLCPLLVATAWSPPRLPPSNRLLYLPRLCAANLCSHMLQLKLSLALYIIYSDT</sequence>
<dbReference type="InterPro" id="IPR041118">
    <property type="entry name" value="Rx_N"/>
</dbReference>
<proteinExistence type="predicted"/>